<dbReference type="InterPro" id="IPR009003">
    <property type="entry name" value="Peptidase_S1_PA"/>
</dbReference>
<evidence type="ECO:0000313" key="5">
    <source>
        <dbReference type="Proteomes" id="UP001218071"/>
    </source>
</evidence>
<gene>
    <name evidence="4" type="ORF">CJEDD_02140</name>
</gene>
<name>A0ABY7UH52_9CORY</name>
<dbReference type="InterPro" id="IPR050966">
    <property type="entry name" value="Glutamyl_endopeptidase"/>
</dbReference>
<dbReference type="EMBL" id="CP063194">
    <property type="protein sequence ID" value="WCZ38051.1"/>
    <property type="molecule type" value="Genomic_DNA"/>
</dbReference>
<evidence type="ECO:0000256" key="2">
    <source>
        <dbReference type="SAM" id="MobiDB-lite"/>
    </source>
</evidence>
<dbReference type="RefSeq" id="WP_157034389.1">
    <property type="nucleotide sequence ID" value="NZ_CBYN010000010.1"/>
</dbReference>
<evidence type="ECO:0000256" key="3">
    <source>
        <dbReference type="SAM" id="SignalP"/>
    </source>
</evidence>
<keyword evidence="5" id="KW-1185">Reference proteome</keyword>
<protein>
    <recommendedName>
        <fullName evidence="6">V8-like Glu-specific endopeptidase</fullName>
    </recommendedName>
</protein>
<dbReference type="SUPFAM" id="SSF50494">
    <property type="entry name" value="Trypsin-like serine proteases"/>
    <property type="match status" value="1"/>
</dbReference>
<proteinExistence type="predicted"/>
<dbReference type="Proteomes" id="UP001218071">
    <property type="component" value="Chromosome"/>
</dbReference>
<dbReference type="InterPro" id="IPR043504">
    <property type="entry name" value="Peptidase_S1_PA_chymotrypsin"/>
</dbReference>
<dbReference type="PANTHER" id="PTHR15462">
    <property type="entry name" value="SERINE PROTEASE"/>
    <property type="match status" value="1"/>
</dbReference>
<feature type="signal peptide" evidence="3">
    <location>
        <begin position="1"/>
        <end position="34"/>
    </location>
</feature>
<evidence type="ECO:0000313" key="4">
    <source>
        <dbReference type="EMBL" id="WCZ38051.1"/>
    </source>
</evidence>
<evidence type="ECO:0008006" key="6">
    <source>
        <dbReference type="Google" id="ProtNLM"/>
    </source>
</evidence>
<reference evidence="4 5" key="1">
    <citation type="submission" date="2020-10" db="EMBL/GenBank/DDBJ databases">
        <title>Complete genome sequence of Corynebacterium jeddahense DSM 45997, type strain of Corynebacterium jeddahense.</title>
        <authorList>
            <person name="Busche T."/>
            <person name="Kalinowski J."/>
            <person name="Ruckert C."/>
        </authorList>
    </citation>
    <scope>NUCLEOTIDE SEQUENCE [LARGE SCALE GENOMIC DNA]</scope>
    <source>
        <strain evidence="4 5">DSM 45997</strain>
    </source>
</reference>
<accession>A0ABY7UH52</accession>
<keyword evidence="1 3" id="KW-0732">Signal</keyword>
<feature type="chain" id="PRO_5046094314" description="V8-like Glu-specific endopeptidase" evidence="3">
    <location>
        <begin position="35"/>
        <end position="362"/>
    </location>
</feature>
<dbReference type="PANTHER" id="PTHR15462:SF19">
    <property type="entry name" value="PEPTIDASE S1 DOMAIN-CONTAINING PROTEIN"/>
    <property type="match status" value="1"/>
</dbReference>
<organism evidence="4 5">
    <name type="scientific">Corynebacterium jeddahense</name>
    <dbReference type="NCBI Taxonomy" id="1414719"/>
    <lineage>
        <taxon>Bacteria</taxon>
        <taxon>Bacillati</taxon>
        <taxon>Actinomycetota</taxon>
        <taxon>Actinomycetes</taxon>
        <taxon>Mycobacteriales</taxon>
        <taxon>Corynebacteriaceae</taxon>
        <taxon>Corynebacterium</taxon>
    </lineage>
</organism>
<sequence length="362" mass="38710">MYLNSHIRKIFSRATVLASSACLAMAVAPVAVHAQESFIGEEAETTVGVINPNGQSTRSVSSEMTLDEYWTLDRMSRATPVDATLDLPFAADQATSNSKEVVVSPEVPEREQEASEPIEPFSSSSQTASEAHSRIGNSGAANGKVFFSKKVNGRYKDYVCSASAVNSDNKSTVITAGHCVHSGSGGEFHKNWVFVPEYTIGVAPHGRFKANFMTTTTDWANYGTTPRGFAADFGFVTVNSERGKRLVDAVGGHGLRSGNAGSFKADIIGYPANRFLGSSMFRCTVPVKNENRSSYNFYMSYGCNFGGGASGGAWLEDFNGTLGHIRSVSSFGPANGAAYLGSPIITSKIWDMFDSTASRPVK</sequence>
<evidence type="ECO:0000256" key="1">
    <source>
        <dbReference type="ARBA" id="ARBA00022729"/>
    </source>
</evidence>
<feature type="region of interest" description="Disordered" evidence="2">
    <location>
        <begin position="96"/>
        <end position="136"/>
    </location>
</feature>
<dbReference type="Gene3D" id="2.40.10.10">
    <property type="entry name" value="Trypsin-like serine proteases"/>
    <property type="match status" value="2"/>
</dbReference>